<evidence type="ECO:0000313" key="2">
    <source>
        <dbReference type="Proteomes" id="UP000655751"/>
    </source>
</evidence>
<comment type="caution">
    <text evidence="1">The sequence shown here is derived from an EMBL/GenBank/DDBJ whole genome shotgun (WGS) entry which is preliminary data.</text>
</comment>
<dbReference type="RefSeq" id="WP_196151095.1">
    <property type="nucleotide sequence ID" value="NZ_JADMLG010000008.1"/>
</dbReference>
<keyword evidence="2" id="KW-1185">Reference proteome</keyword>
<accession>A0A931ICB8</accession>
<dbReference type="EMBL" id="JADMLG010000008">
    <property type="protein sequence ID" value="MBH0778799.1"/>
    <property type="molecule type" value="Genomic_DNA"/>
</dbReference>
<protein>
    <submittedName>
        <fullName evidence="1">Uncharacterized protein</fullName>
    </submittedName>
</protein>
<proteinExistence type="predicted"/>
<dbReference type="AlphaFoldDB" id="A0A931ICB8"/>
<sequence>MTIAPSQLDWRHVGQTLVYTDKGRSRRASITGIEQKQTHTVAYVNTASGKGVVFLPPDAPITLEP</sequence>
<gene>
    <name evidence="1" type="ORF">IT779_21185</name>
</gene>
<organism evidence="1 2">
    <name type="scientific">Nocardia bovistercoris</name>
    <dbReference type="NCBI Taxonomy" id="2785916"/>
    <lineage>
        <taxon>Bacteria</taxon>
        <taxon>Bacillati</taxon>
        <taxon>Actinomycetota</taxon>
        <taxon>Actinomycetes</taxon>
        <taxon>Mycobacteriales</taxon>
        <taxon>Nocardiaceae</taxon>
        <taxon>Nocardia</taxon>
    </lineage>
</organism>
<reference evidence="1" key="1">
    <citation type="submission" date="2020-11" db="EMBL/GenBank/DDBJ databases">
        <title>Nocardia NEAU-351.nov., a novel actinomycete isolated from the cow dung.</title>
        <authorList>
            <person name="Zhang X."/>
        </authorList>
    </citation>
    <scope>NUCLEOTIDE SEQUENCE</scope>
    <source>
        <strain evidence="1">NEAU-351</strain>
    </source>
</reference>
<evidence type="ECO:0000313" key="1">
    <source>
        <dbReference type="EMBL" id="MBH0778799.1"/>
    </source>
</evidence>
<dbReference type="Proteomes" id="UP000655751">
    <property type="component" value="Unassembled WGS sequence"/>
</dbReference>
<name>A0A931ICB8_9NOCA</name>